<dbReference type="PANTHER" id="PTHR36482:SF5">
    <property type="entry name" value="23 KDA JASMONATE-INDUCED PROTEIN-LIKE"/>
    <property type="match status" value="1"/>
</dbReference>
<dbReference type="OMA" id="DECNGCK"/>
<evidence type="ECO:0000313" key="1">
    <source>
        <dbReference type="EMBL" id="ONK72093.1"/>
    </source>
</evidence>
<dbReference type="AlphaFoldDB" id="A0A5P1F2X8"/>
<dbReference type="EMBL" id="CM007384">
    <property type="protein sequence ID" value="ONK72093.1"/>
    <property type="molecule type" value="Genomic_DNA"/>
</dbReference>
<dbReference type="InterPro" id="IPR053085">
    <property type="entry name" value="Jasmonate-induced_protein"/>
</dbReference>
<evidence type="ECO:0000313" key="2">
    <source>
        <dbReference type="Proteomes" id="UP000243459"/>
    </source>
</evidence>
<organism evidence="1 2">
    <name type="scientific">Asparagus officinalis</name>
    <name type="common">Garden asparagus</name>
    <dbReference type="NCBI Taxonomy" id="4686"/>
    <lineage>
        <taxon>Eukaryota</taxon>
        <taxon>Viridiplantae</taxon>
        <taxon>Streptophyta</taxon>
        <taxon>Embryophyta</taxon>
        <taxon>Tracheophyta</taxon>
        <taxon>Spermatophyta</taxon>
        <taxon>Magnoliopsida</taxon>
        <taxon>Liliopsida</taxon>
        <taxon>Asparagales</taxon>
        <taxon>Asparagaceae</taxon>
        <taxon>Asparagoideae</taxon>
        <taxon>Asparagus</taxon>
    </lineage>
</organism>
<dbReference type="Proteomes" id="UP000243459">
    <property type="component" value="Chromosome 4"/>
</dbReference>
<gene>
    <name evidence="1" type="ORF">A4U43_C04F15640</name>
</gene>
<accession>A0A5P1F2X8</accession>
<dbReference type="PANTHER" id="PTHR36482">
    <property type="entry name" value="OSJNBA0024J22.15 PROTEIN"/>
    <property type="match status" value="1"/>
</dbReference>
<reference evidence="2" key="1">
    <citation type="journal article" date="2017" name="Nat. Commun.">
        <title>The asparagus genome sheds light on the origin and evolution of a young Y chromosome.</title>
        <authorList>
            <person name="Harkess A."/>
            <person name="Zhou J."/>
            <person name="Xu C."/>
            <person name="Bowers J.E."/>
            <person name="Van der Hulst R."/>
            <person name="Ayyampalayam S."/>
            <person name="Mercati F."/>
            <person name="Riccardi P."/>
            <person name="McKain M.R."/>
            <person name="Kakrana A."/>
            <person name="Tang H."/>
            <person name="Ray J."/>
            <person name="Groenendijk J."/>
            <person name="Arikit S."/>
            <person name="Mathioni S.M."/>
            <person name="Nakano M."/>
            <person name="Shan H."/>
            <person name="Telgmann-Rauber A."/>
            <person name="Kanno A."/>
            <person name="Yue Z."/>
            <person name="Chen H."/>
            <person name="Li W."/>
            <person name="Chen Y."/>
            <person name="Xu X."/>
            <person name="Zhang Y."/>
            <person name="Luo S."/>
            <person name="Chen H."/>
            <person name="Gao J."/>
            <person name="Mao Z."/>
            <person name="Pires J.C."/>
            <person name="Luo M."/>
            <person name="Kudrna D."/>
            <person name="Wing R.A."/>
            <person name="Meyers B.C."/>
            <person name="Yi K."/>
            <person name="Kong H."/>
            <person name="Lavrijsen P."/>
            <person name="Sunseri F."/>
            <person name="Falavigna A."/>
            <person name="Ye Y."/>
            <person name="Leebens-Mack J.H."/>
            <person name="Chen G."/>
        </authorList>
    </citation>
    <scope>NUCLEOTIDE SEQUENCE [LARGE SCALE GENOMIC DNA]</scope>
    <source>
        <strain evidence="2">cv. DH0086</strain>
    </source>
</reference>
<dbReference type="Pfam" id="PF21230">
    <property type="entry name" value="Nakanori"/>
    <property type="match status" value="1"/>
</dbReference>
<dbReference type="Gramene" id="ONK72093">
    <property type="protein sequence ID" value="ONK72093"/>
    <property type="gene ID" value="A4U43_C04F15640"/>
</dbReference>
<dbReference type="InterPro" id="IPR049065">
    <property type="entry name" value="Nakanori"/>
</dbReference>
<protein>
    <submittedName>
        <fullName evidence="1">Uncharacterized protein</fullName>
    </submittedName>
</protein>
<sequence>MAFSVFGNPITDETLKAMTKYIGKKITRCDRAHEALNMIYAESKNVNALQRCDRAHEALNMIYAESKNVNALHFVEILKEQYGNGVSTLCVVYNATGDPITFISTHDWHGHLWEAPIPQYLANGQWGAFLHVHPTLGITGSSAAVVYRGKNDAGEDQDFMLSWMNPYWPGYCKAYTMVREAGYFTKNRWGQLQDKTNDAELQWSDECNGCKSSVSIGNNTTAVYEAKLTLTCAEGTK</sequence>
<dbReference type="Gene3D" id="2.60.270.50">
    <property type="match status" value="1"/>
</dbReference>
<keyword evidence="2" id="KW-1185">Reference proteome</keyword>
<proteinExistence type="predicted"/>
<name>A0A5P1F2X8_ASPOF</name>